<protein>
    <recommendedName>
        <fullName evidence="7">Protein-tyrosine-phosphatase</fullName>
    </recommendedName>
</protein>
<gene>
    <name evidence="5" type="ORF">BYL167_LOCUS2216</name>
</gene>
<dbReference type="InterPro" id="IPR029021">
    <property type="entry name" value="Prot-tyrosine_phosphatase-like"/>
</dbReference>
<feature type="domain" description="Tyrosine specific protein phosphatases" evidence="4">
    <location>
        <begin position="1037"/>
        <end position="1128"/>
    </location>
</feature>
<evidence type="ECO:0000313" key="6">
    <source>
        <dbReference type="Proteomes" id="UP000681967"/>
    </source>
</evidence>
<dbReference type="Pfam" id="PF00102">
    <property type="entry name" value="Y_phosphatase"/>
    <property type="match status" value="1"/>
</dbReference>
<sequence>MGTSITGFMGTSITGFMGTSISSLSASLISTRISIVDVAAISVNGQLRNVTHNSANILHEIHSVMMDSMTSPNSDISTKSTLAADVYKITNENNNFRSIESFEKKINDLTAHVTMPLATYIHRIAEDAIVDSILKENGRQVSANITPTTTIQICSANETNAINVTNLTSSTFTAAITYDCVSIEPSDLEIHYNTVASCCITKHSESMTLNSTVDVTCQSIENQAGRNFTFVLTQRNRNRNQLIENETFIVTLEPLPLNNSANILIIPDESLSSASITVQNCEKIAELEYLVFECDIVNQLNRFRLENCTQTCDNLQPGSSYEAALIRLPIPVYGTNRTFLEDRITQKYQIDLDKTKNMTFNSTMIENGTGIIHFTPPRGYYEKIHFDCVAKDQNCSESVKNLTASIDNYSNRSFVSMSKVIQGVNYVCHAMTIKHSFNTIKSNDLSFNTTLEPVLYNEVRDFYSSRIMFNFTHRSDYSSILLSCDVVGHRPLYCSTIKHSQTTCSTNLETNGTRGCDYNCSFTTRKMHYSEAISQSINISLHPPIPMIKENRTGSRWMHLNWTIDENSYIKSFNLFKNETSEVYFIRFRYELRVELNANHRTLSEPIIVKTKSAAPKRPTPIDVENKIVPQNDDKASTTNQYVINVDLSLFSDEYGIVEKYLIYVRQDLNNNDSEIFLSGTYVDAWHNASFDYLAVEIPIISLTTLIMNDFNNITVLLGNETECLNKSLKSTRCNGPLKPSTIYKVIVGACTNAGCTHVLSKQFQTQNLPIKPGSSKSWVVVFPLLFLVIIASLAVWKRKQLQGIIDRKTRQSNRHADDERDRSMPLSSVSTIPMKKPKPLFRYVNMTNEDERSIYDEYQELDDSSSQYRQSECDLQYKDYNRYSNISARGPWDSTAVRLRAVGSNPRDHDYINANEIKGLHGEKQYIACQGPLQETCEDFWDMIIQYGVKKIVMLTRIEEQNPHNPAQKLPKCARYFPEKKGDVLRISRISIEVIDIENQPDLEIRHLFIKYDNNDHHVFHYYFAGWPDFSVVDPQELINLIENINKHKSNRPISVEKMKEILLTPIVVHCSAGVGRTGTYIAVDIIMSLIDRQKNELSTMKLDVMGIVYHLRQDRGKMVQTKDQYMLVNNCVEEYLRRTNRLNSVLKSAPKYQTTIHTAELTSTENRTHLTNSNDTAAGPVNEQFYKRMNSICKTDDYSSRSNSTS</sequence>
<evidence type="ECO:0008006" key="7">
    <source>
        <dbReference type="Google" id="ProtNLM"/>
    </source>
</evidence>
<feature type="domain" description="Tyrosine-protein phosphatase" evidence="3">
    <location>
        <begin position="855"/>
        <end position="1137"/>
    </location>
</feature>
<dbReference type="CDD" id="cd00047">
    <property type="entry name" value="PTPc"/>
    <property type="match status" value="1"/>
</dbReference>
<dbReference type="InterPro" id="IPR016130">
    <property type="entry name" value="Tyr_Pase_AS"/>
</dbReference>
<dbReference type="InterPro" id="IPR050348">
    <property type="entry name" value="Protein-Tyr_Phosphatase"/>
</dbReference>
<evidence type="ECO:0000256" key="1">
    <source>
        <dbReference type="ARBA" id="ARBA00004479"/>
    </source>
</evidence>
<dbReference type="PANTHER" id="PTHR19134:SF449">
    <property type="entry name" value="TYROSINE-PROTEIN PHOSPHATASE 1"/>
    <property type="match status" value="1"/>
</dbReference>
<comment type="subcellular location">
    <subcellularLocation>
        <location evidence="1">Membrane</location>
        <topology evidence="1">Single-pass type I membrane protein</topology>
    </subcellularLocation>
</comment>
<dbReference type="Proteomes" id="UP000681967">
    <property type="component" value="Unassembled WGS sequence"/>
</dbReference>
<feature type="region of interest" description="Disordered" evidence="2">
    <location>
        <begin position="809"/>
        <end position="830"/>
    </location>
</feature>
<dbReference type="PRINTS" id="PR00700">
    <property type="entry name" value="PRTYPHPHTASE"/>
</dbReference>
<dbReference type="InterPro" id="IPR000387">
    <property type="entry name" value="Tyr_Pase_dom"/>
</dbReference>
<evidence type="ECO:0000259" key="4">
    <source>
        <dbReference type="PROSITE" id="PS50056"/>
    </source>
</evidence>
<dbReference type="SMART" id="SM00404">
    <property type="entry name" value="PTPc_motif"/>
    <property type="match status" value="1"/>
</dbReference>
<accession>A0A8S2J160</accession>
<dbReference type="SMART" id="SM00194">
    <property type="entry name" value="PTPc"/>
    <property type="match status" value="1"/>
</dbReference>
<name>A0A8S2J160_9BILA</name>
<dbReference type="PROSITE" id="PS00383">
    <property type="entry name" value="TYR_PHOSPHATASE_1"/>
    <property type="match status" value="1"/>
</dbReference>
<evidence type="ECO:0000256" key="2">
    <source>
        <dbReference type="SAM" id="MobiDB-lite"/>
    </source>
</evidence>
<dbReference type="GO" id="GO:0004725">
    <property type="term" value="F:protein tyrosine phosphatase activity"/>
    <property type="evidence" value="ECO:0007669"/>
    <property type="project" value="InterPro"/>
</dbReference>
<dbReference type="Gene3D" id="3.90.190.10">
    <property type="entry name" value="Protein tyrosine phosphatase superfamily"/>
    <property type="match status" value="1"/>
</dbReference>
<dbReference type="SUPFAM" id="SSF52799">
    <property type="entry name" value="(Phosphotyrosine protein) phosphatases II"/>
    <property type="match status" value="1"/>
</dbReference>
<dbReference type="InterPro" id="IPR003595">
    <property type="entry name" value="Tyr_Pase_cat"/>
</dbReference>
<proteinExistence type="predicted"/>
<dbReference type="InterPro" id="IPR000242">
    <property type="entry name" value="PTP_cat"/>
</dbReference>
<organism evidence="5 6">
    <name type="scientific">Rotaria magnacalcarata</name>
    <dbReference type="NCBI Taxonomy" id="392030"/>
    <lineage>
        <taxon>Eukaryota</taxon>
        <taxon>Metazoa</taxon>
        <taxon>Spiralia</taxon>
        <taxon>Gnathifera</taxon>
        <taxon>Rotifera</taxon>
        <taxon>Eurotatoria</taxon>
        <taxon>Bdelloidea</taxon>
        <taxon>Philodinida</taxon>
        <taxon>Philodinidae</taxon>
        <taxon>Rotaria</taxon>
    </lineage>
</organism>
<feature type="compositionally biased region" description="Basic and acidic residues" evidence="2">
    <location>
        <begin position="809"/>
        <end position="824"/>
    </location>
</feature>
<dbReference type="Pfam" id="PF18861">
    <property type="entry name" value="PTP_tm"/>
    <property type="match status" value="1"/>
</dbReference>
<comment type="caution">
    <text evidence="5">The sequence shown here is derived from an EMBL/GenBank/DDBJ whole genome shotgun (WGS) entry which is preliminary data.</text>
</comment>
<dbReference type="EMBL" id="CAJOBH010000376">
    <property type="protein sequence ID" value="CAF3786675.1"/>
    <property type="molecule type" value="Genomic_DNA"/>
</dbReference>
<dbReference type="GO" id="GO:0016020">
    <property type="term" value="C:membrane"/>
    <property type="evidence" value="ECO:0007669"/>
    <property type="project" value="UniProtKB-SubCell"/>
</dbReference>
<dbReference type="PROSITE" id="PS50056">
    <property type="entry name" value="TYR_PHOSPHATASE_2"/>
    <property type="match status" value="1"/>
</dbReference>
<evidence type="ECO:0000259" key="3">
    <source>
        <dbReference type="PROSITE" id="PS50055"/>
    </source>
</evidence>
<evidence type="ECO:0000313" key="5">
    <source>
        <dbReference type="EMBL" id="CAF3786675.1"/>
    </source>
</evidence>
<dbReference type="GO" id="GO:0032502">
    <property type="term" value="P:developmental process"/>
    <property type="evidence" value="ECO:0007669"/>
    <property type="project" value="UniProtKB-ARBA"/>
</dbReference>
<reference evidence="5" key="1">
    <citation type="submission" date="2021-02" db="EMBL/GenBank/DDBJ databases">
        <authorList>
            <person name="Nowell W R."/>
        </authorList>
    </citation>
    <scope>NUCLEOTIDE SEQUENCE</scope>
</reference>
<dbReference type="InterPro" id="IPR041201">
    <property type="entry name" value="PTPRJ_TM"/>
</dbReference>
<dbReference type="PANTHER" id="PTHR19134">
    <property type="entry name" value="RECEPTOR-TYPE TYROSINE-PROTEIN PHOSPHATASE"/>
    <property type="match status" value="1"/>
</dbReference>
<dbReference type="AlphaFoldDB" id="A0A8S2J160"/>
<dbReference type="PROSITE" id="PS50055">
    <property type="entry name" value="TYR_PHOSPHATASE_PTP"/>
    <property type="match status" value="1"/>
</dbReference>